<gene>
    <name evidence="1" type="ORF">GCM10011380_00250</name>
</gene>
<dbReference type="AlphaFoldDB" id="A0A916SUN8"/>
<protein>
    <recommendedName>
        <fullName evidence="3">Recombinase RecT</fullName>
    </recommendedName>
</protein>
<dbReference type="InterPro" id="IPR018330">
    <property type="entry name" value="RecT_fam"/>
</dbReference>
<dbReference type="Proteomes" id="UP000623067">
    <property type="component" value="Unassembled WGS sequence"/>
</dbReference>
<dbReference type="EMBL" id="BMIH01000001">
    <property type="protein sequence ID" value="GGB14796.1"/>
    <property type="molecule type" value="Genomic_DNA"/>
</dbReference>
<accession>A0A916SUN8</accession>
<name>A0A916SUN8_9SPHN</name>
<comment type="caution">
    <text evidence="1">The sequence shown here is derived from an EMBL/GenBank/DDBJ whole genome shotgun (WGS) entry which is preliminary data.</text>
</comment>
<evidence type="ECO:0008006" key="3">
    <source>
        <dbReference type="Google" id="ProtNLM"/>
    </source>
</evidence>
<evidence type="ECO:0000313" key="2">
    <source>
        <dbReference type="Proteomes" id="UP000623067"/>
    </source>
</evidence>
<dbReference type="NCBIfam" id="TIGR00616">
    <property type="entry name" value="rect"/>
    <property type="match status" value="1"/>
</dbReference>
<reference evidence="1" key="1">
    <citation type="journal article" date="2014" name="Int. J. Syst. Evol. Microbiol.">
        <title>Complete genome sequence of Corynebacterium casei LMG S-19264T (=DSM 44701T), isolated from a smear-ripened cheese.</title>
        <authorList>
            <consortium name="US DOE Joint Genome Institute (JGI-PGF)"/>
            <person name="Walter F."/>
            <person name="Albersmeier A."/>
            <person name="Kalinowski J."/>
            <person name="Ruckert C."/>
        </authorList>
    </citation>
    <scope>NUCLEOTIDE SEQUENCE</scope>
    <source>
        <strain evidence="1">CGMCC 1.15330</strain>
    </source>
</reference>
<dbReference type="GO" id="GO:0003677">
    <property type="term" value="F:DNA binding"/>
    <property type="evidence" value="ECO:0007669"/>
    <property type="project" value="InterPro"/>
</dbReference>
<sequence length="323" mass="35500">MATQLATRTASPVQVLRESLTAMAPSFKAALPAHISVEKFTRVAQTAITGNPELLDADRQTLFAACVRLAQDGLLPDGREAALVIFNAKDRATGGWAKKVQAMPMISGVLKKIRQSGDVAKVSAQVVCENDTFVWSLGFDETVTHTTPPLDQPRGRIIGAYATAVLKDGSQLLEVMNLEEIEKVRNVSRSKDKGPWVDWYAEMARKTVMRRLSKRLPMSTDVELFERDETLENEPQPATMRPVAPVSRLDALEQTLEGPADEQRGEVHSDDAEALIDAFRQADGEAAYSAAWKAFEVVRDGITDEDGARIREAAEEARQRVIA</sequence>
<proteinExistence type="predicted"/>
<dbReference type="GO" id="GO:0006259">
    <property type="term" value="P:DNA metabolic process"/>
    <property type="evidence" value="ECO:0007669"/>
    <property type="project" value="InterPro"/>
</dbReference>
<reference evidence="1" key="2">
    <citation type="submission" date="2020-09" db="EMBL/GenBank/DDBJ databases">
        <authorList>
            <person name="Sun Q."/>
            <person name="Zhou Y."/>
        </authorList>
    </citation>
    <scope>NUCLEOTIDE SEQUENCE</scope>
    <source>
        <strain evidence="1">CGMCC 1.15330</strain>
    </source>
</reference>
<evidence type="ECO:0000313" key="1">
    <source>
        <dbReference type="EMBL" id="GGB14796.1"/>
    </source>
</evidence>
<organism evidence="1 2">
    <name type="scientific">Sphingomonas metalli</name>
    <dbReference type="NCBI Taxonomy" id="1779358"/>
    <lineage>
        <taxon>Bacteria</taxon>
        <taxon>Pseudomonadati</taxon>
        <taxon>Pseudomonadota</taxon>
        <taxon>Alphaproteobacteria</taxon>
        <taxon>Sphingomonadales</taxon>
        <taxon>Sphingomonadaceae</taxon>
        <taxon>Sphingomonas</taxon>
    </lineage>
</organism>
<dbReference type="InterPro" id="IPR004590">
    <property type="entry name" value="ssDNA_annealing_RecT"/>
</dbReference>
<dbReference type="Pfam" id="PF03837">
    <property type="entry name" value="RecT"/>
    <property type="match status" value="1"/>
</dbReference>
<dbReference type="RefSeq" id="WP_188656599.1">
    <property type="nucleotide sequence ID" value="NZ_BMIH01000001.1"/>
</dbReference>
<keyword evidence="2" id="KW-1185">Reference proteome</keyword>